<gene>
    <name evidence="10" type="ORF">RKE40_08165</name>
</gene>
<evidence type="ECO:0000256" key="7">
    <source>
        <dbReference type="SAM" id="MobiDB-lite"/>
    </source>
</evidence>
<feature type="transmembrane region" description="Helical" evidence="8">
    <location>
        <begin position="88"/>
        <end position="107"/>
    </location>
</feature>
<keyword evidence="10" id="KW-0012">Acyltransferase</keyword>
<sequence>MSDFTEAAPKRVASRLDWVDTAKGFCIILVVLMHVVVGFEVAQERESWIDPFIEWAKQFRMPGFFLLSGLFAPRLIGKSWPEFLDRKIVPLVYFYLLWLAIHCLLKFTSWGDGDIATLFSAYALGLVQPFGLLWFIYLLAVFFVMTKAVRAYPVTSWLVAAAIATVPVTTGWLLVDQFAAFFVFFLSGALFAPALLRFADWAREHRAAALKLWLGWAAVSALLAGSFGYQALHETFAADLVLGHAGALGVIAFSVLFAERLGWIAYCGRNSLPIYLAFFVPMAATRILLIKTEAEFDVGLASLLIAGLCVALPLALHRLTRGTMLGFLFERPRWLRAISANKRSAEPAMRGPAPETQDRATPEFNSPAGR</sequence>
<keyword evidence="5 8" id="KW-1133">Transmembrane helix</keyword>
<dbReference type="PANTHER" id="PTHR40074">
    <property type="entry name" value="O-ACETYLTRANSFERASE WECH"/>
    <property type="match status" value="1"/>
</dbReference>
<feature type="transmembrane region" description="Helical" evidence="8">
    <location>
        <begin position="21"/>
        <end position="39"/>
    </location>
</feature>
<evidence type="ECO:0000259" key="9">
    <source>
        <dbReference type="Pfam" id="PF01757"/>
    </source>
</evidence>
<keyword evidence="11" id="KW-1185">Reference proteome</keyword>
<evidence type="ECO:0000256" key="5">
    <source>
        <dbReference type="ARBA" id="ARBA00022989"/>
    </source>
</evidence>
<feature type="transmembrane region" description="Helical" evidence="8">
    <location>
        <begin position="208"/>
        <end position="229"/>
    </location>
</feature>
<feature type="transmembrane region" description="Helical" evidence="8">
    <location>
        <begin position="151"/>
        <end position="172"/>
    </location>
</feature>
<evidence type="ECO:0000256" key="8">
    <source>
        <dbReference type="SAM" id="Phobius"/>
    </source>
</evidence>
<accession>A0ABU3S610</accession>
<feature type="region of interest" description="Disordered" evidence="7">
    <location>
        <begin position="343"/>
        <end position="370"/>
    </location>
</feature>
<dbReference type="EMBL" id="JAWDID010000009">
    <property type="protein sequence ID" value="MDU0339852.1"/>
    <property type="molecule type" value="Genomic_DNA"/>
</dbReference>
<feature type="transmembrane region" description="Helical" evidence="8">
    <location>
        <begin position="241"/>
        <end position="258"/>
    </location>
</feature>
<evidence type="ECO:0000313" key="10">
    <source>
        <dbReference type="EMBL" id="MDU0339852.1"/>
    </source>
</evidence>
<keyword evidence="4 8" id="KW-0812">Transmembrane</keyword>
<keyword evidence="3" id="KW-1003">Cell membrane</keyword>
<evidence type="ECO:0000256" key="1">
    <source>
        <dbReference type="ARBA" id="ARBA00004651"/>
    </source>
</evidence>
<keyword evidence="10" id="KW-0808">Transferase</keyword>
<name>A0ABU3S610_9HYPH</name>
<dbReference type="InterPro" id="IPR002656">
    <property type="entry name" value="Acyl_transf_3_dom"/>
</dbReference>
<protein>
    <submittedName>
        <fullName evidence="10">Acyltransferase family protein</fullName>
    </submittedName>
</protein>
<comment type="similarity">
    <text evidence="2">Belongs to the acyltransferase 3 family.</text>
</comment>
<keyword evidence="6 8" id="KW-0472">Membrane</keyword>
<dbReference type="Pfam" id="PF01757">
    <property type="entry name" value="Acyl_transf_3"/>
    <property type="match status" value="1"/>
</dbReference>
<organism evidence="10 11">
    <name type="scientific">Bosea rubneri</name>
    <dbReference type="NCBI Taxonomy" id="3075434"/>
    <lineage>
        <taxon>Bacteria</taxon>
        <taxon>Pseudomonadati</taxon>
        <taxon>Pseudomonadota</taxon>
        <taxon>Alphaproteobacteria</taxon>
        <taxon>Hyphomicrobiales</taxon>
        <taxon>Boseaceae</taxon>
        <taxon>Bosea</taxon>
    </lineage>
</organism>
<feature type="domain" description="Acyltransferase 3" evidence="9">
    <location>
        <begin position="17"/>
        <end position="315"/>
    </location>
</feature>
<dbReference type="RefSeq" id="WP_316017739.1">
    <property type="nucleotide sequence ID" value="NZ_JAWDID010000009.1"/>
</dbReference>
<feature type="transmembrane region" description="Helical" evidence="8">
    <location>
        <begin position="59"/>
        <end position="76"/>
    </location>
</feature>
<feature type="transmembrane region" description="Helical" evidence="8">
    <location>
        <begin position="119"/>
        <end position="144"/>
    </location>
</feature>
<evidence type="ECO:0000256" key="2">
    <source>
        <dbReference type="ARBA" id="ARBA00007400"/>
    </source>
</evidence>
<reference evidence="10 11" key="1">
    <citation type="submission" date="2023-09" db="EMBL/GenBank/DDBJ databases">
        <title>Whole genome shotgun sequencing (WGS) of Bosea sp. ZW T0_25, isolated from stored onions (Allium cepa).</title>
        <authorList>
            <person name="Stoll D.A."/>
            <person name="Huch M."/>
        </authorList>
    </citation>
    <scope>NUCLEOTIDE SEQUENCE [LARGE SCALE GENOMIC DNA]</scope>
    <source>
        <strain evidence="10 11">ZW T0_25</strain>
    </source>
</reference>
<dbReference type="GO" id="GO:0016746">
    <property type="term" value="F:acyltransferase activity"/>
    <property type="evidence" value="ECO:0007669"/>
    <property type="project" value="UniProtKB-KW"/>
</dbReference>
<comment type="subcellular location">
    <subcellularLocation>
        <location evidence="1">Cell membrane</location>
        <topology evidence="1">Multi-pass membrane protein</topology>
    </subcellularLocation>
</comment>
<evidence type="ECO:0000313" key="11">
    <source>
        <dbReference type="Proteomes" id="UP001254257"/>
    </source>
</evidence>
<evidence type="ECO:0000256" key="4">
    <source>
        <dbReference type="ARBA" id="ARBA00022692"/>
    </source>
</evidence>
<evidence type="ECO:0000256" key="3">
    <source>
        <dbReference type="ARBA" id="ARBA00022475"/>
    </source>
</evidence>
<comment type="caution">
    <text evidence="10">The sequence shown here is derived from an EMBL/GenBank/DDBJ whole genome shotgun (WGS) entry which is preliminary data.</text>
</comment>
<feature type="transmembrane region" description="Helical" evidence="8">
    <location>
        <begin position="178"/>
        <end position="196"/>
    </location>
</feature>
<dbReference type="PANTHER" id="PTHR40074:SF4">
    <property type="entry name" value="INNER MEMBRANE PROTEIN YCFT"/>
    <property type="match status" value="1"/>
</dbReference>
<feature type="transmembrane region" description="Helical" evidence="8">
    <location>
        <begin position="296"/>
        <end position="316"/>
    </location>
</feature>
<evidence type="ECO:0000256" key="6">
    <source>
        <dbReference type="ARBA" id="ARBA00023136"/>
    </source>
</evidence>
<feature type="transmembrane region" description="Helical" evidence="8">
    <location>
        <begin position="270"/>
        <end position="290"/>
    </location>
</feature>
<proteinExistence type="inferred from homology"/>
<dbReference type="Proteomes" id="UP001254257">
    <property type="component" value="Unassembled WGS sequence"/>
</dbReference>